<dbReference type="Pfam" id="PF03466">
    <property type="entry name" value="LysR_substrate"/>
    <property type="match status" value="1"/>
</dbReference>
<keyword evidence="7" id="KW-1185">Reference proteome</keyword>
<dbReference type="PANTHER" id="PTHR30537">
    <property type="entry name" value="HTH-TYPE TRANSCRIPTIONAL REGULATOR"/>
    <property type="match status" value="1"/>
</dbReference>
<dbReference type="GO" id="GO:0003700">
    <property type="term" value="F:DNA-binding transcription factor activity"/>
    <property type="evidence" value="ECO:0007669"/>
    <property type="project" value="InterPro"/>
</dbReference>
<dbReference type="GO" id="GO:0043565">
    <property type="term" value="F:sequence-specific DNA binding"/>
    <property type="evidence" value="ECO:0007669"/>
    <property type="project" value="TreeGrafter"/>
</dbReference>
<keyword evidence="4" id="KW-0804">Transcription</keyword>
<dbReference type="InterPro" id="IPR036390">
    <property type="entry name" value="WH_DNA-bd_sf"/>
</dbReference>
<dbReference type="PROSITE" id="PS50931">
    <property type="entry name" value="HTH_LYSR"/>
    <property type="match status" value="1"/>
</dbReference>
<evidence type="ECO:0000259" key="5">
    <source>
        <dbReference type="PROSITE" id="PS50931"/>
    </source>
</evidence>
<evidence type="ECO:0000256" key="1">
    <source>
        <dbReference type="ARBA" id="ARBA00009437"/>
    </source>
</evidence>
<dbReference type="RefSeq" id="WP_168776304.1">
    <property type="nucleotide sequence ID" value="NZ_JAABNR010000024.1"/>
</dbReference>
<gene>
    <name evidence="6" type="ORF">GV832_18090</name>
</gene>
<dbReference type="InterPro" id="IPR005119">
    <property type="entry name" value="LysR_subst-bd"/>
</dbReference>
<dbReference type="CDD" id="cd08474">
    <property type="entry name" value="PBP2_CrgA_like_5"/>
    <property type="match status" value="1"/>
</dbReference>
<dbReference type="PANTHER" id="PTHR30537:SF1">
    <property type="entry name" value="HTH-TYPE TRANSCRIPTIONAL REGULATOR PGRR"/>
    <property type="match status" value="1"/>
</dbReference>
<dbReference type="SUPFAM" id="SSF46785">
    <property type="entry name" value="Winged helix' DNA-binding domain"/>
    <property type="match status" value="1"/>
</dbReference>
<keyword evidence="3" id="KW-0238">DNA-binding</keyword>
<dbReference type="AlphaFoldDB" id="A0AAE4YBF7"/>
<dbReference type="InterPro" id="IPR036388">
    <property type="entry name" value="WH-like_DNA-bd_sf"/>
</dbReference>
<dbReference type="InterPro" id="IPR058163">
    <property type="entry name" value="LysR-type_TF_proteobact-type"/>
</dbReference>
<comment type="caution">
    <text evidence="6">The sequence shown here is derived from an EMBL/GenBank/DDBJ whole genome shotgun (WGS) entry which is preliminary data.</text>
</comment>
<dbReference type="GO" id="GO:0006351">
    <property type="term" value="P:DNA-templated transcription"/>
    <property type="evidence" value="ECO:0007669"/>
    <property type="project" value="TreeGrafter"/>
</dbReference>
<dbReference type="Gene3D" id="1.10.10.10">
    <property type="entry name" value="Winged helix-like DNA-binding domain superfamily/Winged helix DNA-binding domain"/>
    <property type="match status" value="1"/>
</dbReference>
<evidence type="ECO:0000313" key="7">
    <source>
        <dbReference type="Proteomes" id="UP001193501"/>
    </source>
</evidence>
<feature type="domain" description="HTH lysR-type" evidence="5">
    <location>
        <begin position="3"/>
        <end position="60"/>
    </location>
</feature>
<evidence type="ECO:0000256" key="2">
    <source>
        <dbReference type="ARBA" id="ARBA00023015"/>
    </source>
</evidence>
<dbReference type="InterPro" id="IPR000847">
    <property type="entry name" value="LysR_HTH_N"/>
</dbReference>
<dbReference type="Gene3D" id="3.40.190.290">
    <property type="match status" value="1"/>
</dbReference>
<dbReference type="FunFam" id="1.10.10.10:FF:000001">
    <property type="entry name" value="LysR family transcriptional regulator"/>
    <property type="match status" value="1"/>
</dbReference>
<keyword evidence="2" id="KW-0805">Transcription regulation</keyword>
<dbReference type="Pfam" id="PF00126">
    <property type="entry name" value="HTH_1"/>
    <property type="match status" value="1"/>
</dbReference>
<accession>A0AAE4YBF7</accession>
<dbReference type="EMBL" id="JAABNR010000024">
    <property type="protein sequence ID" value="NBZ89503.1"/>
    <property type="molecule type" value="Genomic_DNA"/>
</dbReference>
<proteinExistence type="inferred from homology"/>
<protein>
    <submittedName>
        <fullName evidence="6">LysR family transcriptional regulator</fullName>
    </submittedName>
</protein>
<evidence type="ECO:0000256" key="4">
    <source>
        <dbReference type="ARBA" id="ARBA00023163"/>
    </source>
</evidence>
<evidence type="ECO:0000256" key="3">
    <source>
        <dbReference type="ARBA" id="ARBA00023125"/>
    </source>
</evidence>
<comment type="similarity">
    <text evidence="1">Belongs to the LysR transcriptional regulatory family.</text>
</comment>
<sequence length="295" mass="32697">MTPPLNDLLWFQTLAQVLNFTRAAAKLGVSQSTLSHRIKGLEAAMGLRLFNRTTRAVALTEAGERLYHALAPRMEEIEAEITSLMALGERPAGRVRLTLSDHALNLLWPRLQAFLAAHPEIALECNLDNGFRDIVAEGFDAGIRLGESLEADMVAVRVSADWRLVTVAAPAYLARRGVPGHPQELIGHDCINHRQATSGGLYGWEFTKAEKNLRVRVEGRLTFNSTFPMLRAAEAGLGLAYLPEDLVAGALSAGSLVPVLDDWCPHFPGYHLYFPSRRRNLPAFRTLVEALRWRE</sequence>
<organism evidence="6 7">
    <name type="scientific">Stagnihabitans tardus</name>
    <dbReference type="NCBI Taxonomy" id="2699202"/>
    <lineage>
        <taxon>Bacteria</taxon>
        <taxon>Pseudomonadati</taxon>
        <taxon>Pseudomonadota</taxon>
        <taxon>Alphaproteobacteria</taxon>
        <taxon>Rhodobacterales</taxon>
        <taxon>Paracoccaceae</taxon>
        <taxon>Stagnihabitans</taxon>
    </lineage>
</organism>
<dbReference type="PRINTS" id="PR00039">
    <property type="entry name" value="HTHLYSR"/>
</dbReference>
<name>A0AAE4YBF7_9RHOB</name>
<evidence type="ECO:0000313" key="6">
    <source>
        <dbReference type="EMBL" id="NBZ89503.1"/>
    </source>
</evidence>
<reference evidence="6" key="1">
    <citation type="submission" date="2020-01" db="EMBL/GenBank/DDBJ databases">
        <authorList>
            <person name="Chen W.-M."/>
        </authorList>
    </citation>
    <scope>NUCLEOTIDE SEQUENCE</scope>
    <source>
        <strain evidence="6">CYK-10</strain>
    </source>
</reference>
<dbReference type="Proteomes" id="UP001193501">
    <property type="component" value="Unassembled WGS sequence"/>
</dbReference>
<dbReference type="SUPFAM" id="SSF53850">
    <property type="entry name" value="Periplasmic binding protein-like II"/>
    <property type="match status" value="1"/>
</dbReference>